<dbReference type="CDD" id="cd00078">
    <property type="entry name" value="HECTc"/>
    <property type="match status" value="1"/>
</dbReference>
<feature type="domain" description="HECT" evidence="13">
    <location>
        <begin position="508"/>
        <end position="842"/>
    </location>
</feature>
<evidence type="ECO:0000259" key="11">
    <source>
        <dbReference type="PROSITE" id="PS50004"/>
    </source>
</evidence>
<dbReference type="SMART" id="SM00119">
    <property type="entry name" value="HECTc"/>
    <property type="match status" value="1"/>
</dbReference>
<feature type="domain" description="WW" evidence="12">
    <location>
        <begin position="235"/>
        <end position="268"/>
    </location>
</feature>
<dbReference type="GeneID" id="100208619"/>
<comment type="pathway">
    <text evidence="3 8">Protein modification; protein ubiquitination.</text>
</comment>
<dbReference type="Pfam" id="PF00632">
    <property type="entry name" value="HECT"/>
    <property type="match status" value="1"/>
</dbReference>
<keyword evidence="7 8" id="KW-0833">Ubl conjugation pathway</keyword>
<dbReference type="PROSITE" id="PS01159">
    <property type="entry name" value="WW_DOMAIN_1"/>
    <property type="match status" value="3"/>
</dbReference>
<keyword evidence="6" id="KW-0677">Repeat</keyword>
<dbReference type="SUPFAM" id="SSF49562">
    <property type="entry name" value="C2 domain (Calcium/lipid-binding domain, CaLB)"/>
    <property type="match status" value="1"/>
</dbReference>
<proteinExistence type="predicted"/>
<gene>
    <name evidence="15" type="primary">LOC100208619</name>
</gene>
<dbReference type="Gene3D" id="2.20.70.10">
    <property type="match status" value="3"/>
</dbReference>
<evidence type="ECO:0000256" key="10">
    <source>
        <dbReference type="SAM" id="MobiDB-lite"/>
    </source>
</evidence>
<dbReference type="Proteomes" id="UP001652625">
    <property type="component" value="Chromosome 13"/>
</dbReference>
<dbReference type="InterPro" id="IPR000008">
    <property type="entry name" value="C2_dom"/>
</dbReference>
<sequence length="843" mass="97971">MTGVVPIVVGDDQRTDTYADIFEKAKGLSRNFIGENISILRVKILKGTNLAKKDIFGLSDPYCVIKLFDRRRANLVTKLQTNVQKKTLNPQWNCSFYLRVNTLNHKLLLELFDENRITRDDFLGEVEIPLNNLPNEGDEQDIERVATKDYILQQRSAKSHVRGNIRVYIAVVKKPENQDTADGVGILRVVNDLSHLGASSVDILNESSCEVVPHEINDESFIESDYELNTTLESAPLPPGWEERQDANGRTFYVDHANRTTTWNRPGDSSHPVSSASIYTNQGNRFNVRKHISLEESLPEASCNSNTDLPPGWEERKNIQGRNLYIDHNTRKTTWTKPNPNFTLNDQNEQAQAAENSERLHPDVPSQAESPLPPGWAMQLAPNNRVFFINHNQRITSWSDPRTNIENSINKDQEPLPAGWEERVHIDGRVFFIDHETQSTQWEDPRLQTKDKRKIENLPYSRDYKRKYDFFRSRLKKPENVPSKYEIHVRRNNLFQDSYRFVLHSCTNVELLKTKLWIVFDGETGLDYGGVAREWFYLLSKEMFNPYYGLFEYSATDNYTLQINSNSGIANEQHLSYFTFIGRVAGMAVYHGKLLDAFFIRPFYKMMLGKKITLKDMESVDSEYHESLNWLLSHDPTELDVMFVLDYESFGTIVSKELIKNGANIPVTNENKKQYIDLVIKWRFMDRVSEQMNAFMKGFEDIIPRTAIQVFDERELEYLLCGLGEIDMEDWRKNTQYRSGYHDKHVVIQWFWKAVQTFDDEMKARLLQFVTGTSRVPMNGFAELYGSNGPQKFTIERWGNTHQLPRSHTCFNRIDLPPYHSYHELREKLRLAIENTEGFEGVD</sequence>
<dbReference type="EC" id="2.3.2.26" evidence="8"/>
<dbReference type="InterPro" id="IPR035892">
    <property type="entry name" value="C2_domain_sf"/>
</dbReference>
<dbReference type="InterPro" id="IPR000569">
    <property type="entry name" value="HECT_dom"/>
</dbReference>
<dbReference type="PROSITE" id="PS50237">
    <property type="entry name" value="HECT"/>
    <property type="match status" value="1"/>
</dbReference>
<keyword evidence="4" id="KW-0963">Cytoplasm</keyword>
<dbReference type="Pfam" id="PF00397">
    <property type="entry name" value="WW"/>
    <property type="match status" value="4"/>
</dbReference>
<evidence type="ECO:0000313" key="14">
    <source>
        <dbReference type="Proteomes" id="UP001652625"/>
    </source>
</evidence>
<dbReference type="PANTHER" id="PTHR11254:SF440">
    <property type="entry name" value="E3 UBIQUITIN-PROTEIN LIGASE NEDD-4"/>
    <property type="match status" value="1"/>
</dbReference>
<keyword evidence="5 8" id="KW-0808">Transferase</keyword>
<dbReference type="PIRSF" id="PIRSF001569">
    <property type="entry name" value="E3_ub_ligase_SMURF1"/>
    <property type="match status" value="1"/>
</dbReference>
<feature type="region of interest" description="Disordered" evidence="10">
    <location>
        <begin position="331"/>
        <end position="373"/>
    </location>
</feature>
<dbReference type="SMART" id="SM00456">
    <property type="entry name" value="WW"/>
    <property type="match status" value="4"/>
</dbReference>
<dbReference type="Gene3D" id="3.90.1750.10">
    <property type="entry name" value="Hect, E3 ligase catalytic domains"/>
    <property type="match status" value="1"/>
</dbReference>
<dbReference type="SUPFAM" id="SSF56204">
    <property type="entry name" value="Hect, E3 ligase catalytic domain"/>
    <property type="match status" value="1"/>
</dbReference>
<comment type="catalytic activity">
    <reaction evidence="1 8">
        <text>S-ubiquitinyl-[E2 ubiquitin-conjugating enzyme]-L-cysteine + [acceptor protein]-L-lysine = [E2 ubiquitin-conjugating enzyme]-L-cysteine + N(6)-ubiquitinyl-[acceptor protein]-L-lysine.</text>
        <dbReference type="EC" id="2.3.2.26"/>
    </reaction>
</comment>
<dbReference type="PROSITE" id="PS50004">
    <property type="entry name" value="C2"/>
    <property type="match status" value="1"/>
</dbReference>
<dbReference type="PANTHER" id="PTHR11254">
    <property type="entry name" value="HECT DOMAIN UBIQUITIN-PROTEIN LIGASE"/>
    <property type="match status" value="1"/>
</dbReference>
<evidence type="ECO:0000313" key="15">
    <source>
        <dbReference type="RefSeq" id="XP_065672942.1"/>
    </source>
</evidence>
<evidence type="ECO:0000259" key="12">
    <source>
        <dbReference type="PROSITE" id="PS50020"/>
    </source>
</evidence>
<feature type="compositionally biased region" description="Polar residues" evidence="10">
    <location>
        <begin position="332"/>
        <end position="355"/>
    </location>
</feature>
<evidence type="ECO:0000259" key="13">
    <source>
        <dbReference type="PROSITE" id="PS50237"/>
    </source>
</evidence>
<dbReference type="Gene3D" id="2.60.40.150">
    <property type="entry name" value="C2 domain"/>
    <property type="match status" value="1"/>
</dbReference>
<reference evidence="15" key="1">
    <citation type="submission" date="2025-08" db="UniProtKB">
        <authorList>
            <consortium name="RefSeq"/>
        </authorList>
    </citation>
    <scope>IDENTIFICATION</scope>
</reference>
<dbReference type="CDD" id="cd00201">
    <property type="entry name" value="WW"/>
    <property type="match status" value="4"/>
</dbReference>
<evidence type="ECO:0000256" key="6">
    <source>
        <dbReference type="ARBA" id="ARBA00022737"/>
    </source>
</evidence>
<dbReference type="Gene3D" id="3.30.2160.10">
    <property type="entry name" value="Hect, E3 ligase catalytic domain"/>
    <property type="match status" value="1"/>
</dbReference>
<feature type="domain" description="WW" evidence="12">
    <location>
        <begin position="307"/>
        <end position="340"/>
    </location>
</feature>
<evidence type="ECO:0000256" key="2">
    <source>
        <dbReference type="ARBA" id="ARBA00004496"/>
    </source>
</evidence>
<evidence type="ECO:0000256" key="8">
    <source>
        <dbReference type="PIRNR" id="PIRNR001569"/>
    </source>
</evidence>
<dbReference type="InterPro" id="IPR024928">
    <property type="entry name" value="E3_ub_ligase_SMURF1"/>
</dbReference>
<feature type="domain" description="WW" evidence="12">
    <location>
        <begin position="370"/>
        <end position="403"/>
    </location>
</feature>
<dbReference type="InterPro" id="IPR035983">
    <property type="entry name" value="Hect_E3_ubiquitin_ligase"/>
</dbReference>
<dbReference type="InterPro" id="IPR001202">
    <property type="entry name" value="WW_dom"/>
</dbReference>
<evidence type="ECO:0000256" key="1">
    <source>
        <dbReference type="ARBA" id="ARBA00000885"/>
    </source>
</evidence>
<evidence type="ECO:0000256" key="5">
    <source>
        <dbReference type="ARBA" id="ARBA00022679"/>
    </source>
</evidence>
<keyword evidence="14" id="KW-1185">Reference proteome</keyword>
<evidence type="ECO:0000256" key="9">
    <source>
        <dbReference type="PROSITE-ProRule" id="PRU00104"/>
    </source>
</evidence>
<dbReference type="RefSeq" id="XP_065672942.1">
    <property type="nucleotide sequence ID" value="XM_065816870.1"/>
</dbReference>
<feature type="domain" description="WW" evidence="12">
    <location>
        <begin position="414"/>
        <end position="447"/>
    </location>
</feature>
<feature type="active site" description="Glycyl thioester intermediate" evidence="9">
    <location>
        <position position="810"/>
    </location>
</feature>
<organism evidence="14 15">
    <name type="scientific">Hydra vulgaris</name>
    <name type="common">Hydra</name>
    <name type="synonym">Hydra attenuata</name>
    <dbReference type="NCBI Taxonomy" id="6087"/>
    <lineage>
        <taxon>Eukaryota</taxon>
        <taxon>Metazoa</taxon>
        <taxon>Cnidaria</taxon>
        <taxon>Hydrozoa</taxon>
        <taxon>Hydroidolina</taxon>
        <taxon>Anthoathecata</taxon>
        <taxon>Aplanulata</taxon>
        <taxon>Hydridae</taxon>
        <taxon>Hydra</taxon>
    </lineage>
</organism>
<dbReference type="InterPro" id="IPR050409">
    <property type="entry name" value="E3_ubiq-protein_ligase"/>
</dbReference>
<dbReference type="SMART" id="SM00239">
    <property type="entry name" value="C2"/>
    <property type="match status" value="1"/>
</dbReference>
<dbReference type="CDD" id="cd04033">
    <property type="entry name" value="C2_NEDD4_NEDD4L"/>
    <property type="match status" value="1"/>
</dbReference>
<name>A0ABM4DEU8_HYDVU</name>
<dbReference type="Pfam" id="PF00168">
    <property type="entry name" value="C2"/>
    <property type="match status" value="1"/>
</dbReference>
<accession>A0ABM4DEU8</accession>
<dbReference type="InterPro" id="IPR036020">
    <property type="entry name" value="WW_dom_sf"/>
</dbReference>
<comment type="subcellular location">
    <subcellularLocation>
        <location evidence="2">Cytoplasm</location>
    </subcellularLocation>
</comment>
<evidence type="ECO:0000256" key="7">
    <source>
        <dbReference type="ARBA" id="ARBA00022786"/>
    </source>
</evidence>
<dbReference type="PROSITE" id="PS50020">
    <property type="entry name" value="WW_DOMAIN_2"/>
    <property type="match status" value="4"/>
</dbReference>
<dbReference type="Gene3D" id="3.30.2410.10">
    <property type="entry name" value="Hect, E3 ligase catalytic domain"/>
    <property type="match status" value="1"/>
</dbReference>
<feature type="domain" description="C2" evidence="11">
    <location>
        <begin position="20"/>
        <end position="144"/>
    </location>
</feature>
<protein>
    <recommendedName>
        <fullName evidence="8">E3 ubiquitin-protein ligase</fullName>
        <ecNumber evidence="8">2.3.2.26</ecNumber>
    </recommendedName>
</protein>
<evidence type="ECO:0000256" key="4">
    <source>
        <dbReference type="ARBA" id="ARBA00022490"/>
    </source>
</evidence>
<evidence type="ECO:0000256" key="3">
    <source>
        <dbReference type="ARBA" id="ARBA00004906"/>
    </source>
</evidence>
<dbReference type="SUPFAM" id="SSF51045">
    <property type="entry name" value="WW domain"/>
    <property type="match status" value="4"/>
</dbReference>